<dbReference type="FunFam" id="3.40.50.300:FF:002843">
    <property type="entry name" value="Mitofusin 2"/>
    <property type="match status" value="1"/>
</dbReference>
<evidence type="ECO:0000256" key="1">
    <source>
        <dbReference type="ARBA" id="ARBA00004374"/>
    </source>
</evidence>
<keyword evidence="5" id="KW-0378">Hydrolase</keyword>
<proteinExistence type="predicted"/>
<keyword evidence="6" id="KW-1133">Transmembrane helix</keyword>
<keyword evidence="7" id="KW-0175">Coiled coil</keyword>
<keyword evidence="2" id="KW-0812">Transmembrane</keyword>
<feature type="domain" description="Dynamin-type G" evidence="11">
    <location>
        <begin position="115"/>
        <end position="361"/>
    </location>
</feature>
<keyword evidence="4" id="KW-1000">Mitochondrion outer membrane</keyword>
<reference evidence="13" key="2">
    <citation type="submission" date="2015-08" db="UniProtKB">
        <authorList>
            <consortium name="WormBaseParasite"/>
        </authorList>
    </citation>
    <scope>IDENTIFICATION</scope>
</reference>
<dbReference type="InterPro" id="IPR045063">
    <property type="entry name" value="Dynamin_N"/>
</dbReference>
<dbReference type="Pfam" id="PF04799">
    <property type="entry name" value="Fzo_mitofusin"/>
    <property type="match status" value="1"/>
</dbReference>
<dbReference type="AlphaFoldDB" id="A0A0K0F6K9"/>
<dbReference type="GO" id="GO:0008053">
    <property type="term" value="P:mitochondrial fusion"/>
    <property type="evidence" value="ECO:0007669"/>
    <property type="project" value="InterPro"/>
</dbReference>
<reference evidence="12" key="1">
    <citation type="submission" date="2014-07" db="EMBL/GenBank/DDBJ databases">
        <authorList>
            <person name="Martin A.A"/>
            <person name="De Silva N."/>
        </authorList>
    </citation>
    <scope>NUCLEOTIDE SEQUENCE</scope>
</reference>
<dbReference type="PANTHER" id="PTHR10465">
    <property type="entry name" value="TRANSMEMBRANE GTPASE FZO1"/>
    <property type="match status" value="1"/>
</dbReference>
<dbReference type="Pfam" id="PF00350">
    <property type="entry name" value="Dynamin_N"/>
    <property type="match status" value="1"/>
</dbReference>
<evidence type="ECO:0000256" key="3">
    <source>
        <dbReference type="ARBA" id="ARBA00022741"/>
    </source>
</evidence>
<name>A0A0K0F6K9_STRVS</name>
<evidence type="ECO:0000256" key="2">
    <source>
        <dbReference type="ARBA" id="ARBA00022692"/>
    </source>
</evidence>
<accession>A0A0K0F6K9</accession>
<dbReference type="STRING" id="75913.A0A0K0F6K9"/>
<keyword evidence="12" id="KW-1185">Reference proteome</keyword>
<dbReference type="Proteomes" id="UP000035680">
    <property type="component" value="Unassembled WGS sequence"/>
</dbReference>
<dbReference type="PROSITE" id="PS51718">
    <property type="entry name" value="G_DYNAMIN_2"/>
    <property type="match status" value="1"/>
</dbReference>
<dbReference type="InterPro" id="IPR027417">
    <property type="entry name" value="P-loop_NTPase"/>
</dbReference>
<dbReference type="InterPro" id="IPR006884">
    <property type="entry name" value="Fzo/mitofusin_HR2"/>
</dbReference>
<dbReference type="Gene3D" id="3.40.50.300">
    <property type="entry name" value="P-loop containing nucleotide triphosphate hydrolases"/>
    <property type="match status" value="1"/>
</dbReference>
<dbReference type="GO" id="GO:0005741">
    <property type="term" value="C:mitochondrial outer membrane"/>
    <property type="evidence" value="ECO:0007669"/>
    <property type="project" value="UniProtKB-SubCell"/>
</dbReference>
<keyword evidence="9" id="KW-0342">GTP-binding</keyword>
<evidence type="ECO:0000313" key="13">
    <source>
        <dbReference type="WBParaSite" id="SVE_0445300.1"/>
    </source>
</evidence>
<dbReference type="SUPFAM" id="SSF52540">
    <property type="entry name" value="P-loop containing nucleoside triphosphate hydrolases"/>
    <property type="match status" value="1"/>
</dbReference>
<dbReference type="CDD" id="cd09912">
    <property type="entry name" value="DLP_2"/>
    <property type="match status" value="1"/>
</dbReference>
<evidence type="ECO:0000256" key="10">
    <source>
        <dbReference type="ARBA" id="ARBA00023136"/>
    </source>
</evidence>
<keyword evidence="8" id="KW-0496">Mitochondrion</keyword>
<evidence type="ECO:0000256" key="6">
    <source>
        <dbReference type="ARBA" id="ARBA00022989"/>
    </source>
</evidence>
<dbReference type="InterPro" id="IPR027094">
    <property type="entry name" value="Mitofusin_fam"/>
</dbReference>
<dbReference type="InterPro" id="IPR030381">
    <property type="entry name" value="G_DYNAMIN_dom"/>
</dbReference>
<organism evidence="12 13">
    <name type="scientific">Strongyloides venezuelensis</name>
    <name type="common">Threadworm</name>
    <dbReference type="NCBI Taxonomy" id="75913"/>
    <lineage>
        <taxon>Eukaryota</taxon>
        <taxon>Metazoa</taxon>
        <taxon>Ecdysozoa</taxon>
        <taxon>Nematoda</taxon>
        <taxon>Chromadorea</taxon>
        <taxon>Rhabditida</taxon>
        <taxon>Tylenchina</taxon>
        <taxon>Panagrolaimomorpha</taxon>
        <taxon>Strongyloidoidea</taxon>
        <taxon>Strongyloididae</taxon>
        <taxon>Strongyloides</taxon>
    </lineage>
</organism>
<protein>
    <submittedName>
        <fullName evidence="13">Transmembrane GTPase fzo-1 (inferred by orthology to a C. elegans protein)</fullName>
    </submittedName>
</protein>
<comment type="subcellular location">
    <subcellularLocation>
        <location evidence="1">Mitochondrion outer membrane</location>
        <topology evidence="1">Multi-pass membrane protein</topology>
    </subcellularLocation>
</comment>
<evidence type="ECO:0000256" key="5">
    <source>
        <dbReference type="ARBA" id="ARBA00022801"/>
    </source>
</evidence>
<evidence type="ECO:0000256" key="4">
    <source>
        <dbReference type="ARBA" id="ARBA00022787"/>
    </source>
</evidence>
<dbReference type="GO" id="GO:0005525">
    <property type="term" value="F:GTP binding"/>
    <property type="evidence" value="ECO:0007669"/>
    <property type="project" value="UniProtKB-KW"/>
</dbReference>
<keyword evidence="3" id="KW-0547">Nucleotide-binding</keyword>
<evidence type="ECO:0000256" key="9">
    <source>
        <dbReference type="ARBA" id="ARBA00023134"/>
    </source>
</evidence>
<keyword evidence="10" id="KW-0472">Membrane</keyword>
<evidence type="ECO:0000313" key="12">
    <source>
        <dbReference type="Proteomes" id="UP000035680"/>
    </source>
</evidence>
<sequence>MMANYEGNLGSGDGPINDFLNSSCPTNFGLQSDESLKKISLFDNHKINGEGPLQKFGIAKKCIEEIYLRLEKYVEKLENCYEEANSKSSDHIPTDKYEEAKSNLESIHAILETFNRDKMKVVFFGRTSNGKSTCINAMLHNRIMPQGMGHTTCCFLQLEGSENNEKYLTIDNSDEKIPFDKLHLLGHALSDNNIDLPSLGSSSLVRVHYPKKSADMLENDVVILDSPGVDFSEELDSWIDDHCLDADVFVFVCNGESAMTRAEKGFFLRVSKKLSRPNIFILNNRWDVSDDDPKEQVELVKQQHMTRFIEFLVKELEVCTDKSALNRIFFISAKEMLDQRLHPEKAIGLDTRKEYRANAFKHFEKSFKECISKSAILTKFQTRADKIRSIVDGMINNIEIVLDGLKKKNQILQDEWTRHSEFCNKSKQEFDDLITYIGNETHKIREEVHLRVSTDFFTVTQKLPTIIERFEDRITEGEPLNVYKYKLVQFLEDEITKEIEGLCKTNIKSRIRSLQKQIYSCVKDIYQNEFSDKIDGAWKRVKRPRIGIFVDCTTLLIDFHEDLEFHFSLGIFNLARRFISMISGEPVTAISSFHSPMVNEPIITEVSKEPGGRIRLKSESDNTATLKKAATLGTIMSSVSSFASLGVGAILVGGMVLSKVSWKVLGSAITIYGGLYMFEKYQWESRGKEELLKTQLVYHLTRKIRNDVHHHAHAGIVETERELEACMDHYINAHEEIQNILKQETTQYSDEKSAIDNTINTLQVLKGNITLVTSDVDKFEEKFLIH</sequence>
<evidence type="ECO:0000256" key="8">
    <source>
        <dbReference type="ARBA" id="ARBA00023128"/>
    </source>
</evidence>
<dbReference type="GO" id="GO:0003924">
    <property type="term" value="F:GTPase activity"/>
    <property type="evidence" value="ECO:0007669"/>
    <property type="project" value="InterPro"/>
</dbReference>
<dbReference type="GO" id="GO:0051646">
    <property type="term" value="P:mitochondrion localization"/>
    <property type="evidence" value="ECO:0007669"/>
    <property type="project" value="TreeGrafter"/>
</dbReference>
<dbReference type="PANTHER" id="PTHR10465:SF3">
    <property type="entry name" value="TRANSMEMBRANE GTPASE MARF-RELATED"/>
    <property type="match status" value="1"/>
</dbReference>
<evidence type="ECO:0000259" key="11">
    <source>
        <dbReference type="PROSITE" id="PS51718"/>
    </source>
</evidence>
<evidence type="ECO:0000256" key="7">
    <source>
        <dbReference type="ARBA" id="ARBA00023054"/>
    </source>
</evidence>
<dbReference type="WBParaSite" id="SVE_0445300.1">
    <property type="protein sequence ID" value="SVE_0445300.1"/>
    <property type="gene ID" value="SVE_0445300"/>
</dbReference>